<sequence length="68" mass="7511">MSTVLFGDLPPQAYPSGMNPLFSLHIKIQYLQNRRFILKLAGHLSFGEYTGLKSSAGKTLRALLGDET</sequence>
<gene>
    <name evidence="1" type="ORF">BpHYR1_003065</name>
</gene>
<comment type="caution">
    <text evidence="1">The sequence shown here is derived from an EMBL/GenBank/DDBJ whole genome shotgun (WGS) entry which is preliminary data.</text>
</comment>
<evidence type="ECO:0000313" key="2">
    <source>
        <dbReference type="Proteomes" id="UP000276133"/>
    </source>
</evidence>
<accession>A0A3M7SEL6</accession>
<dbReference type="Proteomes" id="UP000276133">
    <property type="component" value="Unassembled WGS sequence"/>
</dbReference>
<dbReference type="EMBL" id="REGN01001518">
    <property type="protein sequence ID" value="RNA34169.1"/>
    <property type="molecule type" value="Genomic_DNA"/>
</dbReference>
<organism evidence="1 2">
    <name type="scientific">Brachionus plicatilis</name>
    <name type="common">Marine rotifer</name>
    <name type="synonym">Brachionus muelleri</name>
    <dbReference type="NCBI Taxonomy" id="10195"/>
    <lineage>
        <taxon>Eukaryota</taxon>
        <taxon>Metazoa</taxon>
        <taxon>Spiralia</taxon>
        <taxon>Gnathifera</taxon>
        <taxon>Rotifera</taxon>
        <taxon>Eurotatoria</taxon>
        <taxon>Monogononta</taxon>
        <taxon>Pseudotrocha</taxon>
        <taxon>Ploima</taxon>
        <taxon>Brachionidae</taxon>
        <taxon>Brachionus</taxon>
    </lineage>
</organism>
<keyword evidence="2" id="KW-1185">Reference proteome</keyword>
<proteinExistence type="predicted"/>
<reference evidence="1 2" key="1">
    <citation type="journal article" date="2018" name="Sci. Rep.">
        <title>Genomic signatures of local adaptation to the degree of environmental predictability in rotifers.</title>
        <authorList>
            <person name="Franch-Gras L."/>
            <person name="Hahn C."/>
            <person name="Garcia-Roger E.M."/>
            <person name="Carmona M.J."/>
            <person name="Serra M."/>
            <person name="Gomez A."/>
        </authorList>
    </citation>
    <scope>NUCLEOTIDE SEQUENCE [LARGE SCALE GENOMIC DNA]</scope>
    <source>
        <strain evidence="1">HYR1</strain>
    </source>
</reference>
<evidence type="ECO:0000313" key="1">
    <source>
        <dbReference type="EMBL" id="RNA34169.1"/>
    </source>
</evidence>
<dbReference type="AlphaFoldDB" id="A0A3M7SEL6"/>
<name>A0A3M7SEL6_BRAPC</name>
<protein>
    <submittedName>
        <fullName evidence="1">Uncharacterized protein</fullName>
    </submittedName>
</protein>